<evidence type="ECO:0000256" key="6">
    <source>
        <dbReference type="ARBA" id="ARBA00022660"/>
    </source>
</evidence>
<comment type="subcellular location">
    <subcellularLocation>
        <location evidence="2">Mitochondrion inner membrane</location>
        <topology evidence="2">Peripheral membrane protein</topology>
        <orientation evidence="2">Matrix side</orientation>
    </subcellularLocation>
</comment>
<evidence type="ECO:0000256" key="5">
    <source>
        <dbReference type="ARBA" id="ARBA00022448"/>
    </source>
</evidence>
<dbReference type="AlphaFoldDB" id="A0A8J5CTD7"/>
<keyword evidence="6" id="KW-0679">Respiratory chain</keyword>
<dbReference type="PANTHER" id="PTHR12653">
    <property type="entry name" value="NADH-UBIQUINONE OXIDOREDUCTASE 13 KD-B SUBUNIT"/>
    <property type="match status" value="1"/>
</dbReference>
<sequence length="124" mass="13768">MSVDIKSLFIYPIYITFDILQTTGLAGLAVAAHPHHTLGVLYGKILRCLQKMPPDASYRKYTEQIITEKYNFVKICLVLAETITSGGESQPLANIRYPFTAGWTGAQVLMRPPIFLHSARGSNP</sequence>
<keyword evidence="5" id="KW-0813">Transport</keyword>
<evidence type="ECO:0000256" key="7">
    <source>
        <dbReference type="ARBA" id="ARBA00022792"/>
    </source>
</evidence>
<evidence type="ECO:0000256" key="1">
    <source>
        <dbReference type="ARBA" id="ARBA00003195"/>
    </source>
</evidence>
<comment type="similarity">
    <text evidence="3">Belongs to the complex I NDUFA5 subunit family.</text>
</comment>
<reference evidence="11" key="1">
    <citation type="submission" date="2020-07" db="EMBL/GenBank/DDBJ databases">
        <title>The High-quality genome of the commercially important snow crab, Chionoecetes opilio.</title>
        <authorList>
            <person name="Jeong J.-H."/>
            <person name="Ryu S."/>
        </authorList>
    </citation>
    <scope>NUCLEOTIDE SEQUENCE</scope>
    <source>
        <strain evidence="11">MADBK_172401_WGS</strain>
        <tissue evidence="11">Digestive gland</tissue>
    </source>
</reference>
<dbReference type="OrthoDB" id="286811at2759"/>
<dbReference type="Proteomes" id="UP000770661">
    <property type="component" value="Unassembled WGS sequence"/>
</dbReference>
<dbReference type="GO" id="GO:0005743">
    <property type="term" value="C:mitochondrial inner membrane"/>
    <property type="evidence" value="ECO:0007669"/>
    <property type="project" value="UniProtKB-SubCell"/>
</dbReference>
<protein>
    <submittedName>
        <fullName evidence="11">NADH dehydrogenase [ubiquinone] 1 alpha subcomplex subunit 5</fullName>
    </submittedName>
</protein>
<dbReference type="PANTHER" id="PTHR12653:SF0">
    <property type="entry name" value="NADH DEHYDROGENASE [UBIQUINONE] 1 ALPHA SUBCOMPLEX SUBUNIT 5"/>
    <property type="match status" value="1"/>
</dbReference>
<dbReference type="GO" id="GO:0022904">
    <property type="term" value="P:respiratory electron transport chain"/>
    <property type="evidence" value="ECO:0007669"/>
    <property type="project" value="InterPro"/>
</dbReference>
<organism evidence="11 12">
    <name type="scientific">Chionoecetes opilio</name>
    <name type="common">Atlantic snow crab</name>
    <name type="synonym">Cancer opilio</name>
    <dbReference type="NCBI Taxonomy" id="41210"/>
    <lineage>
        <taxon>Eukaryota</taxon>
        <taxon>Metazoa</taxon>
        <taxon>Ecdysozoa</taxon>
        <taxon>Arthropoda</taxon>
        <taxon>Crustacea</taxon>
        <taxon>Multicrustacea</taxon>
        <taxon>Malacostraca</taxon>
        <taxon>Eumalacostraca</taxon>
        <taxon>Eucarida</taxon>
        <taxon>Decapoda</taxon>
        <taxon>Pleocyemata</taxon>
        <taxon>Brachyura</taxon>
        <taxon>Eubrachyura</taxon>
        <taxon>Majoidea</taxon>
        <taxon>Majidae</taxon>
        <taxon>Chionoecetes</taxon>
    </lineage>
</organism>
<keyword evidence="8" id="KW-0249">Electron transport</keyword>
<proteinExistence type="inferred from homology"/>
<dbReference type="InterPro" id="IPR006806">
    <property type="entry name" value="NDUFA5"/>
</dbReference>
<evidence type="ECO:0000256" key="10">
    <source>
        <dbReference type="ARBA" id="ARBA00023136"/>
    </source>
</evidence>
<accession>A0A8J5CTD7</accession>
<name>A0A8J5CTD7_CHIOP</name>
<dbReference type="Pfam" id="PF04716">
    <property type="entry name" value="ETC_C1_NDUFA5"/>
    <property type="match status" value="1"/>
</dbReference>
<comment type="caution">
    <text evidence="11">The sequence shown here is derived from an EMBL/GenBank/DDBJ whole genome shotgun (WGS) entry which is preliminary data.</text>
</comment>
<evidence type="ECO:0000256" key="3">
    <source>
        <dbReference type="ARBA" id="ARBA00010261"/>
    </source>
</evidence>
<evidence type="ECO:0000313" key="12">
    <source>
        <dbReference type="Proteomes" id="UP000770661"/>
    </source>
</evidence>
<keyword evidence="10" id="KW-0472">Membrane</keyword>
<gene>
    <name evidence="11" type="primary">NDUFA5_2</name>
    <name evidence="11" type="ORF">GWK47_049329</name>
</gene>
<comment type="function">
    <text evidence="1">Accessory subunit of the mitochondrial membrane respiratory chain NADH dehydrogenase (Complex I), that is believed not to be involved in catalysis. Complex I functions in the transfer of electrons from NADH to the respiratory chain. The immediate electron acceptor for the enzyme is believed to be ubiquinone.</text>
</comment>
<evidence type="ECO:0000313" key="11">
    <source>
        <dbReference type="EMBL" id="KAG0720001.1"/>
    </source>
</evidence>
<evidence type="ECO:0000256" key="4">
    <source>
        <dbReference type="ARBA" id="ARBA00011533"/>
    </source>
</evidence>
<keyword evidence="7" id="KW-0999">Mitochondrion inner membrane</keyword>
<evidence type="ECO:0000256" key="2">
    <source>
        <dbReference type="ARBA" id="ARBA00004443"/>
    </source>
</evidence>
<keyword evidence="9" id="KW-0496">Mitochondrion</keyword>
<evidence type="ECO:0000256" key="8">
    <source>
        <dbReference type="ARBA" id="ARBA00022982"/>
    </source>
</evidence>
<comment type="subunit">
    <text evidence="4">Complex I is composed of 45 different subunits.</text>
</comment>
<evidence type="ECO:0000256" key="9">
    <source>
        <dbReference type="ARBA" id="ARBA00023128"/>
    </source>
</evidence>
<dbReference type="EMBL" id="JACEEZ010013563">
    <property type="protein sequence ID" value="KAG0720001.1"/>
    <property type="molecule type" value="Genomic_DNA"/>
</dbReference>
<keyword evidence="12" id="KW-1185">Reference proteome</keyword>